<gene>
    <name evidence="2" type="ORF">C0184_16880</name>
</gene>
<accession>A0A2J6WR52</accession>
<dbReference type="EMBL" id="PNIQ01001133">
    <property type="protein sequence ID" value="PMP72864.1"/>
    <property type="molecule type" value="Genomic_DNA"/>
</dbReference>
<feature type="transmembrane region" description="Helical" evidence="1">
    <location>
        <begin position="84"/>
        <end position="108"/>
    </location>
</feature>
<evidence type="ECO:0000313" key="2">
    <source>
        <dbReference type="EMBL" id="PMP72864.1"/>
    </source>
</evidence>
<comment type="caution">
    <text evidence="2">The sequence shown here is derived from an EMBL/GenBank/DDBJ whole genome shotgun (WGS) entry which is preliminary data.</text>
</comment>
<feature type="transmembrane region" description="Helical" evidence="1">
    <location>
        <begin position="57"/>
        <end position="78"/>
    </location>
</feature>
<sequence>MPMNSTIGAGILLFTIGAGGVIATGAATSAIPALLGMVLMGLGVAIERTANPRRFEWLAAFVGLLGILAPAANLVRIIGQTGLYINAAVFANVVMAGTCVLYLLVWGWEQRTGTRLRIK</sequence>
<name>A0A2J6WR52_9CHLR</name>
<evidence type="ECO:0000256" key="1">
    <source>
        <dbReference type="SAM" id="Phobius"/>
    </source>
</evidence>
<dbReference type="AlphaFoldDB" id="A0A2J6WR52"/>
<proteinExistence type="predicted"/>
<keyword evidence="1" id="KW-0812">Transmembrane</keyword>
<dbReference type="Proteomes" id="UP000243376">
    <property type="component" value="Unassembled WGS sequence"/>
</dbReference>
<reference evidence="2 3" key="1">
    <citation type="submission" date="2018-01" db="EMBL/GenBank/DDBJ databases">
        <title>Metagenomic assembled genomes from two thermal pools in the Uzon Caldera, Kamchatka, Russia.</title>
        <authorList>
            <person name="Wilkins L."/>
            <person name="Ettinger C."/>
        </authorList>
    </citation>
    <scope>NUCLEOTIDE SEQUENCE [LARGE SCALE GENOMIC DNA]</scope>
    <source>
        <strain evidence="2">ZAV-02</strain>
    </source>
</reference>
<protein>
    <submittedName>
        <fullName evidence="2">Uncharacterized protein</fullName>
    </submittedName>
</protein>
<evidence type="ECO:0000313" key="3">
    <source>
        <dbReference type="Proteomes" id="UP000243376"/>
    </source>
</evidence>
<feature type="transmembrane region" description="Helical" evidence="1">
    <location>
        <begin position="33"/>
        <end position="50"/>
    </location>
</feature>
<keyword evidence="1" id="KW-1133">Transmembrane helix</keyword>
<organism evidence="2 3">
    <name type="scientific">Chloroflexus aggregans</name>
    <dbReference type="NCBI Taxonomy" id="152260"/>
    <lineage>
        <taxon>Bacteria</taxon>
        <taxon>Bacillati</taxon>
        <taxon>Chloroflexota</taxon>
        <taxon>Chloroflexia</taxon>
        <taxon>Chloroflexales</taxon>
        <taxon>Chloroflexineae</taxon>
        <taxon>Chloroflexaceae</taxon>
        <taxon>Chloroflexus</taxon>
    </lineage>
</organism>
<keyword evidence="1" id="KW-0472">Membrane</keyword>